<evidence type="ECO:0000256" key="4">
    <source>
        <dbReference type="RuleBase" id="RU364078"/>
    </source>
</evidence>
<feature type="region of interest" description="Phosphopantothenoylcysteine decarboxylase" evidence="3">
    <location>
        <begin position="1"/>
        <end position="193"/>
    </location>
</feature>
<comment type="similarity">
    <text evidence="3 4">In the N-terminal section; belongs to the HFCD (homo-oligomeric flavin containing Cys decarboxylase) superfamily.</text>
</comment>
<dbReference type="RefSeq" id="WP_309852898.1">
    <property type="nucleotide sequence ID" value="NZ_BAAAIU010000004.1"/>
</dbReference>
<dbReference type="GO" id="GO:0004632">
    <property type="term" value="F:phosphopantothenate--cysteine ligase activity"/>
    <property type="evidence" value="ECO:0007669"/>
    <property type="project" value="UniProtKB-UniRule"/>
</dbReference>
<dbReference type="Gene3D" id="3.40.50.10300">
    <property type="entry name" value="CoaB-like"/>
    <property type="match status" value="1"/>
</dbReference>
<keyword evidence="1 3" id="KW-0210">Decarboxylase</keyword>
<dbReference type="PANTHER" id="PTHR14359">
    <property type="entry name" value="HOMO-OLIGOMERIC FLAVIN CONTAINING CYS DECARBOXYLASE FAMILY"/>
    <property type="match status" value="1"/>
</dbReference>
<dbReference type="GO" id="GO:0046872">
    <property type="term" value="F:metal ion binding"/>
    <property type="evidence" value="ECO:0007669"/>
    <property type="project" value="UniProtKB-KW"/>
</dbReference>
<keyword evidence="8" id="KW-1185">Reference proteome</keyword>
<feature type="binding site" evidence="3">
    <location>
        <position position="353"/>
    </location>
    <ligand>
        <name>CTP</name>
        <dbReference type="ChEBI" id="CHEBI:37563"/>
    </ligand>
</feature>
<comment type="function">
    <text evidence="3">Catalyzes two sequential steps in the biosynthesis of coenzyme A. In the first step cysteine is conjugated to 4'-phosphopantothenate to form 4-phosphopantothenoylcysteine. In the second step the latter compound is decarboxylated to form 4'-phosphopantotheine.</text>
</comment>
<evidence type="ECO:0000313" key="7">
    <source>
        <dbReference type="EMBL" id="MDR6892992.1"/>
    </source>
</evidence>
<comment type="cofactor">
    <cofactor evidence="3">
        <name>Mg(2+)</name>
        <dbReference type="ChEBI" id="CHEBI:18420"/>
    </cofactor>
</comment>
<dbReference type="SUPFAM" id="SSF102645">
    <property type="entry name" value="CoaB-like"/>
    <property type="match status" value="1"/>
</dbReference>
<dbReference type="EMBL" id="JAVDUI010000001">
    <property type="protein sequence ID" value="MDR6892992.1"/>
    <property type="molecule type" value="Genomic_DNA"/>
</dbReference>
<comment type="catalytic activity">
    <reaction evidence="3 4">
        <text>(R)-4'-phosphopantothenate + L-cysteine + CTP = N-[(R)-4-phosphopantothenoyl]-L-cysteine + CMP + diphosphate + H(+)</text>
        <dbReference type="Rhea" id="RHEA:19397"/>
        <dbReference type="ChEBI" id="CHEBI:10986"/>
        <dbReference type="ChEBI" id="CHEBI:15378"/>
        <dbReference type="ChEBI" id="CHEBI:33019"/>
        <dbReference type="ChEBI" id="CHEBI:35235"/>
        <dbReference type="ChEBI" id="CHEBI:37563"/>
        <dbReference type="ChEBI" id="CHEBI:59458"/>
        <dbReference type="ChEBI" id="CHEBI:60377"/>
        <dbReference type="EC" id="6.3.2.5"/>
    </reaction>
</comment>
<comment type="catalytic activity">
    <reaction evidence="3 4">
        <text>N-[(R)-4-phosphopantothenoyl]-L-cysteine + H(+) = (R)-4'-phosphopantetheine + CO2</text>
        <dbReference type="Rhea" id="RHEA:16793"/>
        <dbReference type="ChEBI" id="CHEBI:15378"/>
        <dbReference type="ChEBI" id="CHEBI:16526"/>
        <dbReference type="ChEBI" id="CHEBI:59458"/>
        <dbReference type="ChEBI" id="CHEBI:61723"/>
        <dbReference type="EC" id="4.1.1.36"/>
    </reaction>
</comment>
<feature type="binding site" evidence="3">
    <location>
        <position position="282"/>
    </location>
    <ligand>
        <name>CTP</name>
        <dbReference type="ChEBI" id="CHEBI:37563"/>
    </ligand>
</feature>
<dbReference type="PANTHER" id="PTHR14359:SF6">
    <property type="entry name" value="PHOSPHOPANTOTHENOYLCYSTEINE DECARBOXYLASE"/>
    <property type="match status" value="1"/>
</dbReference>
<keyword evidence="3" id="KW-0511">Multifunctional enzyme</keyword>
<dbReference type="AlphaFoldDB" id="A0AAE3YIQ1"/>
<dbReference type="GO" id="GO:0010181">
    <property type="term" value="F:FMN binding"/>
    <property type="evidence" value="ECO:0007669"/>
    <property type="project" value="UniProtKB-UniRule"/>
</dbReference>
<gene>
    <name evidence="3" type="primary">coaBC</name>
    <name evidence="7" type="ORF">J2S35_001932</name>
</gene>
<feature type="region of interest" description="Phosphopantothenate--cysteine ligase" evidence="3">
    <location>
        <begin position="194"/>
        <end position="423"/>
    </location>
</feature>
<feature type="domain" description="DNA/pantothenate metabolism flavoprotein C-terminal" evidence="6">
    <location>
        <begin position="189"/>
        <end position="403"/>
    </location>
</feature>
<dbReference type="Pfam" id="PF04127">
    <property type="entry name" value="DFP"/>
    <property type="match status" value="1"/>
</dbReference>
<feature type="binding site" evidence="3">
    <location>
        <begin position="310"/>
        <end position="313"/>
    </location>
    <ligand>
        <name>CTP</name>
        <dbReference type="ChEBI" id="CHEBI:37563"/>
    </ligand>
</feature>
<reference evidence="7" key="1">
    <citation type="submission" date="2023-07" db="EMBL/GenBank/DDBJ databases">
        <title>Sequencing the genomes of 1000 actinobacteria strains.</title>
        <authorList>
            <person name="Klenk H.-P."/>
        </authorList>
    </citation>
    <scope>NUCLEOTIDE SEQUENCE</scope>
    <source>
        <strain evidence="7">DSM 13988</strain>
    </source>
</reference>
<dbReference type="Proteomes" id="UP001247307">
    <property type="component" value="Unassembled WGS sequence"/>
</dbReference>
<name>A0AAE3YIQ1_9MICC</name>
<feature type="binding site" evidence="3">
    <location>
        <position position="292"/>
    </location>
    <ligand>
        <name>CTP</name>
        <dbReference type="ChEBI" id="CHEBI:37563"/>
    </ligand>
</feature>
<dbReference type="GO" id="GO:0071513">
    <property type="term" value="C:phosphopantothenoylcysteine decarboxylase complex"/>
    <property type="evidence" value="ECO:0007669"/>
    <property type="project" value="TreeGrafter"/>
</dbReference>
<dbReference type="InterPro" id="IPR007085">
    <property type="entry name" value="DNA/pantothenate-metab_flavo_C"/>
</dbReference>
<keyword evidence="3 4" id="KW-0288">FMN</keyword>
<comment type="caution">
    <text evidence="7">The sequence shown here is derived from an EMBL/GenBank/DDBJ whole genome shotgun (WGS) entry which is preliminary data.</text>
</comment>
<organism evidence="7 8">
    <name type="scientific">Falsarthrobacter nasiphocae</name>
    <dbReference type="NCBI Taxonomy" id="189863"/>
    <lineage>
        <taxon>Bacteria</taxon>
        <taxon>Bacillati</taxon>
        <taxon>Actinomycetota</taxon>
        <taxon>Actinomycetes</taxon>
        <taxon>Micrococcales</taxon>
        <taxon>Micrococcaceae</taxon>
        <taxon>Falsarthrobacter</taxon>
    </lineage>
</organism>
<evidence type="ECO:0000259" key="6">
    <source>
        <dbReference type="Pfam" id="PF04127"/>
    </source>
</evidence>
<evidence type="ECO:0000256" key="1">
    <source>
        <dbReference type="ARBA" id="ARBA00022793"/>
    </source>
</evidence>
<dbReference type="InterPro" id="IPR035929">
    <property type="entry name" value="CoaB-like_sf"/>
</dbReference>
<dbReference type="Pfam" id="PF02441">
    <property type="entry name" value="Flavoprotein"/>
    <property type="match status" value="1"/>
</dbReference>
<dbReference type="GO" id="GO:0015941">
    <property type="term" value="P:pantothenate catabolic process"/>
    <property type="evidence" value="ECO:0007669"/>
    <property type="project" value="InterPro"/>
</dbReference>
<comment type="cofactor">
    <cofactor evidence="3">
        <name>FMN</name>
        <dbReference type="ChEBI" id="CHEBI:58210"/>
    </cofactor>
    <text evidence="3">Binds 1 FMN per subunit.</text>
</comment>
<dbReference type="InterPro" id="IPR005252">
    <property type="entry name" value="CoaBC"/>
</dbReference>
<dbReference type="EC" id="6.3.2.5" evidence="3"/>
<keyword evidence="2 3" id="KW-0456">Lyase</keyword>
<dbReference type="NCBIfam" id="TIGR00521">
    <property type="entry name" value="coaBC_dfp"/>
    <property type="match status" value="1"/>
</dbReference>
<dbReference type="GO" id="GO:0004633">
    <property type="term" value="F:phosphopantothenoylcysteine decarboxylase activity"/>
    <property type="evidence" value="ECO:0007669"/>
    <property type="project" value="UniProtKB-UniRule"/>
</dbReference>
<evidence type="ECO:0000259" key="5">
    <source>
        <dbReference type="Pfam" id="PF02441"/>
    </source>
</evidence>
<comment type="similarity">
    <text evidence="3 4">In the C-terminal section; belongs to the PPC synthetase family.</text>
</comment>
<dbReference type="Gene3D" id="3.40.50.1950">
    <property type="entry name" value="Flavin prenyltransferase-like"/>
    <property type="match status" value="1"/>
</dbReference>
<dbReference type="InterPro" id="IPR036551">
    <property type="entry name" value="Flavin_trans-like"/>
</dbReference>
<sequence>MKIVLGVGAGIAAYKSALLLRLFTEAGHTVRVIPTAASLNFVGAATWEALSGQPATSEIFDAVDEVQHVRVGQEADLVVIAPATADLLARIASGRADDLLTTTILATRAPVLLAPAMHTEMWENAATRANVATLRSRGITVLDPAVGRLTGVDTGPGRLPEPAVIRDAALAAAGAAAGEGDDGAAGGEWAGRRVVVTLGGTREPLDPVRYLGNRSSGKQGLAFARALTALGADVRVIAGSVEVELDQAIPTRRIATALELEAALAEEAPHADAVIMAAAVADFRPARVEGTKIKKRGETGAPVIELVRNPDIIAGLAERFPRGTGPKLVAFAAETGDSQGSPEDYAAAKLERKGVDAICLNDVAEGRAFGQDENRIVVLTADGGRFEAQGSKDEVARRVLEALGEALMAGSPEGEAVGLDWPV</sequence>
<comment type="function">
    <text evidence="4">Catalyzes two steps in the biosynthesis of coenzyme A. In the first step cysteine is conjugated to 4'-phosphopantothenate to form 4-phosphopantothenoylcysteine, in the latter compound is decarboxylated to form 4'-phosphopantotheine.</text>
</comment>
<feature type="binding site" evidence="3">
    <location>
        <position position="331"/>
    </location>
    <ligand>
        <name>CTP</name>
        <dbReference type="ChEBI" id="CHEBI:37563"/>
    </ligand>
</feature>
<keyword evidence="3" id="KW-0460">Magnesium</keyword>
<feature type="domain" description="Flavoprotein" evidence="5">
    <location>
        <begin position="1"/>
        <end position="149"/>
    </location>
</feature>
<comment type="pathway">
    <text evidence="3 4">Cofactor biosynthesis; coenzyme A biosynthesis; CoA from (R)-pantothenate: step 2/5.</text>
</comment>
<keyword evidence="3" id="KW-0479">Metal-binding</keyword>
<dbReference type="SUPFAM" id="SSF52507">
    <property type="entry name" value="Homo-oligomeric flavin-containing Cys decarboxylases, HFCD"/>
    <property type="match status" value="1"/>
</dbReference>
<keyword evidence="3 4" id="KW-0285">Flavoprotein</keyword>
<dbReference type="HAMAP" id="MF_02225">
    <property type="entry name" value="CoaBC"/>
    <property type="match status" value="1"/>
</dbReference>
<evidence type="ECO:0000256" key="2">
    <source>
        <dbReference type="ARBA" id="ARBA00023239"/>
    </source>
</evidence>
<comment type="pathway">
    <text evidence="3 4">Cofactor biosynthesis; coenzyme A biosynthesis; CoA from (R)-pantothenate: step 3/5.</text>
</comment>
<comment type="caution">
    <text evidence="3">Lacks conserved residue(s) required for the propagation of feature annotation.</text>
</comment>
<evidence type="ECO:0000256" key="3">
    <source>
        <dbReference type="HAMAP-Rule" id="MF_02225"/>
    </source>
</evidence>
<keyword evidence="3 4" id="KW-0436">Ligase</keyword>
<feature type="binding site" evidence="3">
    <location>
        <position position="349"/>
    </location>
    <ligand>
        <name>CTP</name>
        <dbReference type="ChEBI" id="CHEBI:37563"/>
    </ligand>
</feature>
<proteinExistence type="inferred from homology"/>
<dbReference type="EC" id="4.1.1.36" evidence="3"/>
<accession>A0AAE3YIQ1</accession>
<dbReference type="GO" id="GO:0015937">
    <property type="term" value="P:coenzyme A biosynthetic process"/>
    <property type="evidence" value="ECO:0007669"/>
    <property type="project" value="UniProtKB-UniRule"/>
</dbReference>
<dbReference type="InterPro" id="IPR003382">
    <property type="entry name" value="Flavoprotein"/>
</dbReference>
<evidence type="ECO:0000313" key="8">
    <source>
        <dbReference type="Proteomes" id="UP001247307"/>
    </source>
</evidence>
<protein>
    <recommendedName>
        <fullName evidence="3">Coenzyme A biosynthesis bifunctional protein CoaBC</fullName>
    </recommendedName>
    <alternativeName>
        <fullName evidence="3">DNA/pantothenate metabolism flavoprotein</fullName>
    </alternativeName>
    <alternativeName>
        <fullName evidence="3">Phosphopantothenoylcysteine synthetase/decarboxylase</fullName>
        <shortName evidence="3">PPCS-PPCDC</shortName>
    </alternativeName>
    <domain>
        <recommendedName>
            <fullName evidence="3">Phosphopantothenoylcysteine decarboxylase</fullName>
            <shortName evidence="3">PPC decarboxylase</shortName>
            <shortName evidence="3">PPC-DC</shortName>
            <ecNumber evidence="3">4.1.1.36</ecNumber>
        </recommendedName>
        <alternativeName>
            <fullName evidence="3">CoaC</fullName>
        </alternativeName>
    </domain>
    <domain>
        <recommendedName>
            <fullName evidence="3">Phosphopantothenate--cysteine ligase</fullName>
            <ecNumber evidence="3">6.3.2.5</ecNumber>
        </recommendedName>
        <alternativeName>
            <fullName evidence="3">CoaB</fullName>
        </alternativeName>
        <alternativeName>
            <fullName evidence="3">Phosphopantothenoylcysteine synthetase</fullName>
            <shortName evidence="3">PPC synthetase</shortName>
            <shortName evidence="3">PPC-S</shortName>
        </alternativeName>
    </domain>
</protein>